<evidence type="ECO:0000256" key="8">
    <source>
        <dbReference type="ARBA" id="ARBA00022605"/>
    </source>
</evidence>
<evidence type="ECO:0000256" key="5">
    <source>
        <dbReference type="ARBA" id="ARBA00007731"/>
    </source>
</evidence>
<evidence type="ECO:0000256" key="7">
    <source>
        <dbReference type="ARBA" id="ARBA00022490"/>
    </source>
</evidence>
<comment type="catalytic activity">
    <reaction evidence="2">
        <text>1-(5-phospho-beta-D-ribosyl)-ATP + H2O = 1-(5-phospho-beta-D-ribosyl)-5'-AMP + diphosphate + H(+)</text>
        <dbReference type="Rhea" id="RHEA:22828"/>
        <dbReference type="ChEBI" id="CHEBI:15377"/>
        <dbReference type="ChEBI" id="CHEBI:15378"/>
        <dbReference type="ChEBI" id="CHEBI:33019"/>
        <dbReference type="ChEBI" id="CHEBI:59457"/>
        <dbReference type="ChEBI" id="CHEBI:73183"/>
        <dbReference type="EC" id="3.6.1.31"/>
    </reaction>
</comment>
<proteinExistence type="inferred from homology"/>
<evidence type="ECO:0000259" key="12">
    <source>
        <dbReference type="Pfam" id="PF01502"/>
    </source>
</evidence>
<keyword evidence="11" id="KW-0460">Magnesium</keyword>
<comment type="similarity">
    <text evidence="11">Belongs to the PRA-CH family.</text>
</comment>
<comment type="pathway">
    <text evidence="3 11">Amino-acid biosynthesis; L-histidine biosynthesis; L-histidine from 5-phospho-alpha-D-ribose 1-diphosphate: step 3/9.</text>
</comment>
<feature type="domain" description="Phosphoribosyl-AMP cyclohydrolase" evidence="12">
    <location>
        <begin position="37"/>
        <end position="110"/>
    </location>
</feature>
<keyword evidence="11" id="KW-0479">Metal-binding</keyword>
<dbReference type="FunFam" id="3.10.20.810:FF:000001">
    <property type="entry name" value="Histidine biosynthesis bifunctional protein HisIE"/>
    <property type="match status" value="1"/>
</dbReference>
<accession>A0A1U9NLS0</accession>
<evidence type="ECO:0000256" key="4">
    <source>
        <dbReference type="ARBA" id="ARBA00005204"/>
    </source>
</evidence>
<comment type="similarity">
    <text evidence="5">In the C-terminal section; belongs to the PRA-PH family.</text>
</comment>
<dbReference type="EMBL" id="CP019791">
    <property type="protein sequence ID" value="AQT68873.1"/>
    <property type="molecule type" value="Genomic_DNA"/>
</dbReference>
<sequence length="137" mass="15402">MAADKKIEEGLSFQPKFDANGLITAISQDADSGQVLMVAYMNDEALKLTLETGNAVFFSRSRQKLWKKGEQSGHMQKVQQILVDCDQDCLILKVKVDQGQCHVGYQSCFYRAVKPGTTNELEFVAEKVYDPNEAYKK</sequence>
<dbReference type="InterPro" id="IPR038019">
    <property type="entry name" value="PRib_AMP_CycHydrolase_sf"/>
</dbReference>
<dbReference type="GO" id="GO:0008270">
    <property type="term" value="F:zinc ion binding"/>
    <property type="evidence" value="ECO:0007669"/>
    <property type="project" value="UniProtKB-UniRule"/>
</dbReference>
<feature type="binding site" evidence="11">
    <location>
        <position position="101"/>
    </location>
    <ligand>
        <name>Zn(2+)</name>
        <dbReference type="ChEBI" id="CHEBI:29105"/>
        <note>ligand shared between dimeric partners</note>
    </ligand>
</feature>
<dbReference type="SUPFAM" id="SSF141734">
    <property type="entry name" value="HisI-like"/>
    <property type="match status" value="1"/>
</dbReference>
<comment type="similarity">
    <text evidence="6">In the N-terminal section; belongs to the PRA-CH family.</text>
</comment>
<dbReference type="HAMAP" id="MF_01021">
    <property type="entry name" value="HisI"/>
    <property type="match status" value="1"/>
</dbReference>
<keyword evidence="9 11" id="KW-0378">Hydrolase</keyword>
<evidence type="ECO:0000313" key="14">
    <source>
        <dbReference type="Proteomes" id="UP000189674"/>
    </source>
</evidence>
<dbReference type="Gene3D" id="3.10.20.810">
    <property type="entry name" value="Phosphoribosyl-AMP cyclohydrolase"/>
    <property type="match status" value="1"/>
</dbReference>
<comment type="subunit">
    <text evidence="11">Homodimer.</text>
</comment>
<comment type="catalytic activity">
    <reaction evidence="1 11">
        <text>1-(5-phospho-beta-D-ribosyl)-5'-AMP + H2O = 1-(5-phospho-beta-D-ribosyl)-5-[(5-phospho-beta-D-ribosylamino)methylideneamino]imidazole-4-carboxamide</text>
        <dbReference type="Rhea" id="RHEA:20049"/>
        <dbReference type="ChEBI" id="CHEBI:15377"/>
        <dbReference type="ChEBI" id="CHEBI:58435"/>
        <dbReference type="ChEBI" id="CHEBI:59457"/>
        <dbReference type="EC" id="3.5.4.19"/>
    </reaction>
</comment>
<name>A0A1U9NLS0_9BACT</name>
<dbReference type="Pfam" id="PF01502">
    <property type="entry name" value="PRA-CH"/>
    <property type="match status" value="1"/>
</dbReference>
<dbReference type="Proteomes" id="UP000189674">
    <property type="component" value="Chromosome"/>
</dbReference>
<dbReference type="EC" id="3.5.4.19" evidence="11"/>
<dbReference type="InterPro" id="IPR026660">
    <property type="entry name" value="PRA-CH"/>
</dbReference>
<evidence type="ECO:0000256" key="9">
    <source>
        <dbReference type="ARBA" id="ARBA00022801"/>
    </source>
</evidence>
<reference evidence="14" key="1">
    <citation type="submission" date="2017-02" db="EMBL/GenBank/DDBJ databases">
        <title>Comparative genomics and description of representatives of a novel lineage of planctomycetes thriving in anoxic sediments.</title>
        <authorList>
            <person name="Spring S."/>
            <person name="Bunk B."/>
            <person name="Sproer C."/>
        </authorList>
    </citation>
    <scope>NUCLEOTIDE SEQUENCE [LARGE SCALE GENOMIC DNA]</scope>
    <source>
        <strain evidence="14">ST-NAGAB-D1</strain>
    </source>
</reference>
<comment type="cofactor">
    <cofactor evidence="11">
        <name>Zn(2+)</name>
        <dbReference type="ChEBI" id="CHEBI:29105"/>
    </cofactor>
    <text evidence="11">Binds 1 zinc ion per subunit.</text>
</comment>
<dbReference type="PANTHER" id="PTHR42945">
    <property type="entry name" value="HISTIDINE BIOSYNTHESIS BIFUNCTIONAL PROTEIN"/>
    <property type="match status" value="1"/>
</dbReference>
<protein>
    <recommendedName>
        <fullName evidence="11">Phosphoribosyl-AMP cyclohydrolase</fullName>
        <shortName evidence="11">PRA-CH</shortName>
        <ecNumber evidence="11">3.5.4.19</ecNumber>
    </recommendedName>
</protein>
<dbReference type="GO" id="GO:0000105">
    <property type="term" value="P:L-histidine biosynthetic process"/>
    <property type="evidence" value="ECO:0007669"/>
    <property type="project" value="UniProtKB-UniRule"/>
</dbReference>
<dbReference type="GO" id="GO:0000287">
    <property type="term" value="F:magnesium ion binding"/>
    <property type="evidence" value="ECO:0007669"/>
    <property type="project" value="UniProtKB-UniRule"/>
</dbReference>
<evidence type="ECO:0000256" key="3">
    <source>
        <dbReference type="ARBA" id="ARBA00005169"/>
    </source>
</evidence>
<dbReference type="GO" id="GO:0005737">
    <property type="term" value="C:cytoplasm"/>
    <property type="evidence" value="ECO:0007669"/>
    <property type="project" value="UniProtKB-SubCell"/>
</dbReference>
<evidence type="ECO:0000256" key="11">
    <source>
        <dbReference type="HAMAP-Rule" id="MF_01021"/>
    </source>
</evidence>
<keyword evidence="8 11" id="KW-0028">Amino-acid biosynthesis</keyword>
<keyword evidence="14" id="KW-1185">Reference proteome</keyword>
<keyword evidence="10 11" id="KW-0368">Histidine biosynthesis</keyword>
<feature type="binding site" evidence="11">
    <location>
        <position position="84"/>
    </location>
    <ligand>
        <name>Mg(2+)</name>
        <dbReference type="ChEBI" id="CHEBI:18420"/>
    </ligand>
</feature>
<comment type="pathway">
    <text evidence="4">Amino-acid biosynthesis; L-histidine biosynthesis; L-histidine from 5-phospho-alpha-D-ribose 1-diphosphate: step 2/9.</text>
</comment>
<dbReference type="AlphaFoldDB" id="A0A1U9NLS0"/>
<evidence type="ECO:0000313" key="13">
    <source>
        <dbReference type="EMBL" id="AQT68873.1"/>
    </source>
</evidence>
<comment type="cofactor">
    <cofactor evidence="11">
        <name>Mg(2+)</name>
        <dbReference type="ChEBI" id="CHEBI:18420"/>
    </cofactor>
    <text evidence="11">Binds 1 Mg(2+) ion per subunit.</text>
</comment>
<dbReference type="NCBIfam" id="NF000768">
    <property type="entry name" value="PRK00051.1"/>
    <property type="match status" value="1"/>
</dbReference>
<dbReference type="KEGG" id="alus:STSP2_02049"/>
<evidence type="ECO:0000256" key="2">
    <source>
        <dbReference type="ARBA" id="ARBA00001460"/>
    </source>
</evidence>
<dbReference type="UniPathway" id="UPA00031">
    <property type="reaction ID" value="UER00008"/>
</dbReference>
<dbReference type="InterPro" id="IPR002496">
    <property type="entry name" value="PRib_AMP_CycHydrolase_dom"/>
</dbReference>
<evidence type="ECO:0000256" key="6">
    <source>
        <dbReference type="ARBA" id="ARBA00008299"/>
    </source>
</evidence>
<comment type="subcellular location">
    <subcellularLocation>
        <location evidence="11">Cytoplasm</location>
    </subcellularLocation>
</comment>
<evidence type="ECO:0000256" key="10">
    <source>
        <dbReference type="ARBA" id="ARBA00023102"/>
    </source>
</evidence>
<dbReference type="GO" id="GO:0004635">
    <property type="term" value="F:phosphoribosyl-AMP cyclohydrolase activity"/>
    <property type="evidence" value="ECO:0007669"/>
    <property type="project" value="UniProtKB-UniRule"/>
</dbReference>
<keyword evidence="11" id="KW-0862">Zinc</keyword>
<organism evidence="13 14">
    <name type="scientific">Anaerohalosphaera lusitana</name>
    <dbReference type="NCBI Taxonomy" id="1936003"/>
    <lineage>
        <taxon>Bacteria</taxon>
        <taxon>Pseudomonadati</taxon>
        <taxon>Planctomycetota</taxon>
        <taxon>Phycisphaerae</taxon>
        <taxon>Sedimentisphaerales</taxon>
        <taxon>Anaerohalosphaeraceae</taxon>
        <taxon>Anaerohalosphaera</taxon>
    </lineage>
</organism>
<feature type="binding site" evidence="11">
    <location>
        <position position="85"/>
    </location>
    <ligand>
        <name>Zn(2+)</name>
        <dbReference type="ChEBI" id="CHEBI:29105"/>
        <note>ligand shared between dimeric partners</note>
    </ligand>
</feature>
<feature type="binding site" evidence="11">
    <location>
        <position position="88"/>
    </location>
    <ligand>
        <name>Mg(2+)</name>
        <dbReference type="ChEBI" id="CHEBI:18420"/>
    </ligand>
</feature>
<evidence type="ECO:0000256" key="1">
    <source>
        <dbReference type="ARBA" id="ARBA00000024"/>
    </source>
</evidence>
<gene>
    <name evidence="11" type="primary">hisI</name>
    <name evidence="13" type="ORF">STSP2_02049</name>
</gene>
<keyword evidence="7 11" id="KW-0963">Cytoplasm</keyword>
<feature type="binding site" evidence="11">
    <location>
        <position position="86"/>
    </location>
    <ligand>
        <name>Mg(2+)</name>
        <dbReference type="ChEBI" id="CHEBI:18420"/>
    </ligand>
</feature>
<feature type="binding site" evidence="11">
    <location>
        <position position="108"/>
    </location>
    <ligand>
        <name>Zn(2+)</name>
        <dbReference type="ChEBI" id="CHEBI:29105"/>
        <note>ligand shared between dimeric partners</note>
    </ligand>
</feature>
<dbReference type="RefSeq" id="WP_236782700.1">
    <property type="nucleotide sequence ID" value="NZ_CP019791.1"/>
</dbReference>
<dbReference type="STRING" id="1936003.STSP2_02049"/>
<dbReference type="PANTHER" id="PTHR42945:SF1">
    <property type="entry name" value="HISTIDINE BIOSYNTHESIS BIFUNCTIONAL PROTEIN HIS7"/>
    <property type="match status" value="1"/>
</dbReference>
<dbReference type="GO" id="GO:0004636">
    <property type="term" value="F:phosphoribosyl-ATP diphosphatase activity"/>
    <property type="evidence" value="ECO:0007669"/>
    <property type="project" value="UniProtKB-EC"/>
</dbReference>
<comment type="function">
    <text evidence="11">Catalyzes the hydrolysis of the adenine ring of phosphoribosyl-AMP.</text>
</comment>